<evidence type="ECO:0000313" key="7">
    <source>
        <dbReference type="Proteomes" id="UP000008186"/>
    </source>
</evidence>
<accession>Q8EFH0</accession>
<keyword evidence="4" id="KW-0843">Virulence</keyword>
<keyword evidence="5" id="KW-0732">Signal</keyword>
<dbReference type="InterPro" id="IPR036716">
    <property type="entry name" value="Pest_crys_N_sf"/>
</dbReference>
<reference evidence="6 7" key="1">
    <citation type="journal article" date="2002" name="Nat. Biotechnol.">
        <title>Genome sequence of the dissimilatory metal ion-reducing bacterium Shewanella oneidensis.</title>
        <authorList>
            <person name="Heidelberg J.F."/>
            <person name="Paulsen I.T."/>
            <person name="Nelson K.E."/>
            <person name="Gaidos E.J."/>
            <person name="Nelson W.C."/>
            <person name="Read T.D."/>
            <person name="Eisen J.A."/>
            <person name="Seshadri R."/>
            <person name="Ward N."/>
            <person name="Methe B."/>
            <person name="Clayton R.A."/>
            <person name="Meyer T."/>
            <person name="Tsapin A."/>
            <person name="Scott J."/>
            <person name="Beanan M."/>
            <person name="Brinkac L."/>
            <person name="Daugherty S."/>
            <person name="DeBoy R.T."/>
            <person name="Dodson R.J."/>
            <person name="Durkin A.S."/>
            <person name="Haft D.H."/>
            <person name="Kolonay J.F."/>
            <person name="Madupu R."/>
            <person name="Peterson J.D."/>
            <person name="Umayam L.A."/>
            <person name="White O."/>
            <person name="Wolf A.M."/>
            <person name="Vamathevan J."/>
            <person name="Weidman J."/>
            <person name="Impraim M."/>
            <person name="Lee K."/>
            <person name="Berry K."/>
            <person name="Lee C."/>
            <person name="Mueller J."/>
            <person name="Khouri H."/>
            <person name="Gill J."/>
            <person name="Utterback T.R."/>
            <person name="McDonald L.A."/>
            <person name="Feldblyum T.V."/>
            <person name="Smith H.O."/>
            <person name="Venter J.C."/>
            <person name="Nealson K.H."/>
            <person name="Fraser C.M."/>
        </authorList>
    </citation>
    <scope>NUCLEOTIDE SEQUENCE [LARGE SCALE GENOMIC DNA]</scope>
    <source>
        <strain evidence="7">ATCC 700550 / JCM 31522 / CIP 106686 / LMG 19005 / NCIMB 14063 / MR-1</strain>
    </source>
</reference>
<name>Q8EFH0_SHEON</name>
<dbReference type="SUPFAM" id="SSF56849">
    <property type="entry name" value="delta-Endotoxin (insectocide), N-terminal domain"/>
    <property type="match status" value="1"/>
</dbReference>
<gene>
    <name evidence="6" type="ordered locus">SO_2002</name>
</gene>
<evidence type="ECO:0000313" key="6">
    <source>
        <dbReference type="EMBL" id="AAN55053.1"/>
    </source>
</evidence>
<dbReference type="EMBL" id="AE014299">
    <property type="protein sequence ID" value="AAN55053.1"/>
    <property type="molecule type" value="Genomic_DNA"/>
</dbReference>
<keyword evidence="3" id="KW-0749">Sporulation</keyword>
<dbReference type="Proteomes" id="UP000008186">
    <property type="component" value="Chromosome"/>
</dbReference>
<reference evidence="6 7" key="2">
    <citation type="journal article" date="2005" name="Proteomics">
        <title>Global detection and characterization of hypothetical proteins in Shewanella oneidensis MR-1 using LC-MS based proteomics.</title>
        <authorList>
            <person name="Elias D.A."/>
            <person name="Monroe M.E."/>
            <person name="Marshall M.J."/>
            <person name="Romine M.F."/>
            <person name="Belieav A.S."/>
            <person name="Fredrickson J.K."/>
            <person name="Anderson G.A."/>
            <person name="Smith R.D."/>
            <person name="Lipton M.S."/>
        </authorList>
    </citation>
    <scope>NUCLEOTIDE SEQUENCE [LARGE SCALE GENOMIC DNA]</scope>
    <source>
        <strain evidence="7">ATCC 700550 / JCM 31522 / CIP 106686 / LMG 19005 / NCIMB 14063 / MR-1</strain>
    </source>
</reference>
<dbReference type="RefSeq" id="WP_011072088.1">
    <property type="nucleotide sequence ID" value="NC_004347.2"/>
</dbReference>
<reference evidence="6 7" key="4">
    <citation type="journal article" date="2011" name="BMC Genomics">
        <title>Genome-wide protein localization prediction strategies for gram negative bacteria.</title>
        <authorList>
            <person name="Romine M.F."/>
        </authorList>
    </citation>
    <scope>NUCLEOTIDE SEQUENCE [LARGE SCALE GENOMIC DNA]</scope>
    <source>
        <strain evidence="7">ATCC 700550 / JCM 31522 / CIP 106686 / LMG 19005 / NCIMB 14063 / MR-1</strain>
    </source>
</reference>
<evidence type="ECO:0000256" key="5">
    <source>
        <dbReference type="SAM" id="SignalP"/>
    </source>
</evidence>
<dbReference type="KEGG" id="son:SO_2002"/>
<evidence type="ECO:0000256" key="4">
    <source>
        <dbReference type="ARBA" id="ARBA00023026"/>
    </source>
</evidence>
<dbReference type="GO" id="GO:0090729">
    <property type="term" value="F:toxin activity"/>
    <property type="evidence" value="ECO:0007669"/>
    <property type="project" value="UniProtKB-KW"/>
</dbReference>
<protein>
    <submittedName>
        <fullName evidence="6">Predicted secreted protein</fullName>
    </submittedName>
</protein>
<organism evidence="6 7">
    <name type="scientific">Shewanella oneidensis (strain ATCC 700550 / JCM 31522 / CIP 106686 / LMG 19005 / NCIMB 14063 / MR-1)</name>
    <dbReference type="NCBI Taxonomy" id="211586"/>
    <lineage>
        <taxon>Bacteria</taxon>
        <taxon>Pseudomonadati</taxon>
        <taxon>Pseudomonadota</taxon>
        <taxon>Gammaproteobacteria</taxon>
        <taxon>Alteromonadales</taxon>
        <taxon>Shewanellaceae</taxon>
        <taxon>Shewanella</taxon>
    </lineage>
</organism>
<evidence type="ECO:0000256" key="1">
    <source>
        <dbReference type="ARBA" id="ARBA00007819"/>
    </source>
</evidence>
<feature type="chain" id="PRO_5004308042" evidence="5">
    <location>
        <begin position="20"/>
        <end position="300"/>
    </location>
</feature>
<proteinExistence type="inferred from homology"/>
<dbReference type="PaxDb" id="211586-SO_2002"/>
<dbReference type="HOGENOM" id="CLU_939905_0_0_6"/>
<comment type="similarity">
    <text evidence="1">Belongs to the delta endotoxin family.</text>
</comment>
<evidence type="ECO:0000256" key="2">
    <source>
        <dbReference type="ARBA" id="ARBA00022656"/>
    </source>
</evidence>
<keyword evidence="7" id="KW-1185">Reference proteome</keyword>
<dbReference type="OrthoDB" id="6308268at2"/>
<dbReference type="GO" id="GO:0030435">
    <property type="term" value="P:sporulation resulting in formation of a cellular spore"/>
    <property type="evidence" value="ECO:0007669"/>
    <property type="project" value="UniProtKB-KW"/>
</dbReference>
<sequence length="300" mass="33112">MKKLTLVTSAVLFSSLVLAGEPHEQSFENEQQAVGFIGIATSFFANEIISAATSAIKSGLQSALKNAIFGKSAPNYVTLSEESLAAIENIVQTGFDTYVHDDMISKIGSLEEAVKAYNDSLLQGKRFESMVTQLEVRSHDLSQSPAFWNTKSYYADLTIQESLAASLSYAIYADKVHYGEISKAYLEYLGNSLADKIEARGAAELKISQNITMTSRATNCDMVMAYRAGVESANQISGKCKDYIVSDRFSGKTYFYRYVQYGPQNGSEAYNHISSLKSQYQVTLKGKNYNQVISTLRTTY</sequence>
<dbReference type="PATRIC" id="fig|1028802.3.peg.1546"/>
<keyword evidence="2" id="KW-0800">Toxin</keyword>
<feature type="signal peptide" evidence="5">
    <location>
        <begin position="1"/>
        <end position="19"/>
    </location>
</feature>
<reference evidence="6 7" key="3">
    <citation type="journal article" date="2008" name="Appl. Environ. Microbiol.">
        <title>Identification of mobile elements and pseudogenes in the Shewanella oneidensis MR-1 genome.</title>
        <authorList>
            <person name="Romine M.F."/>
            <person name="Carlson T.S."/>
            <person name="Norbeck A.D."/>
            <person name="McCue L.A."/>
            <person name="Lipton M.S."/>
        </authorList>
    </citation>
    <scope>NUCLEOTIDE SEQUENCE [LARGE SCALE GENOMIC DNA]</scope>
    <source>
        <strain evidence="7">ATCC 700550 / JCM 31522 / CIP 106686 / LMG 19005 / NCIMB 14063 / MR-1</strain>
    </source>
</reference>
<dbReference type="AlphaFoldDB" id="Q8EFH0"/>
<dbReference type="BioCyc" id="SONE211586:G1GMP-1845-MONOMER"/>
<evidence type="ECO:0000256" key="3">
    <source>
        <dbReference type="ARBA" id="ARBA00022969"/>
    </source>
</evidence>